<feature type="region of interest" description="Disordered" evidence="3">
    <location>
        <begin position="54"/>
        <end position="82"/>
    </location>
</feature>
<evidence type="ECO:0000259" key="5">
    <source>
        <dbReference type="SMART" id="SM00672"/>
    </source>
</evidence>
<dbReference type="GO" id="GO:0016740">
    <property type="term" value="F:transferase activity"/>
    <property type="evidence" value="ECO:0007669"/>
    <property type="project" value="UniProtKB-KW"/>
</dbReference>
<dbReference type="InterPro" id="IPR006598">
    <property type="entry name" value="CAP10"/>
</dbReference>
<evidence type="ECO:0000256" key="3">
    <source>
        <dbReference type="SAM" id="MobiDB-lite"/>
    </source>
</evidence>
<keyword evidence="4" id="KW-0812">Transmembrane</keyword>
<dbReference type="EMBL" id="JAWWNJ010000007">
    <property type="protein sequence ID" value="KAK7052299.1"/>
    <property type="molecule type" value="Genomic_DNA"/>
</dbReference>
<dbReference type="Pfam" id="PF05686">
    <property type="entry name" value="Glyco_transf_90"/>
    <property type="match status" value="1"/>
</dbReference>
<dbReference type="PANTHER" id="PTHR12203">
    <property type="entry name" value="KDEL LYS-ASP-GLU-LEU CONTAINING - RELATED"/>
    <property type="match status" value="1"/>
</dbReference>
<gene>
    <name evidence="6" type="ORF">R3P38DRAFT_1640813</name>
</gene>
<dbReference type="PANTHER" id="PTHR12203:SF35">
    <property type="entry name" value="PROTEIN O-GLUCOSYLTRANSFERASE 1"/>
    <property type="match status" value="1"/>
</dbReference>
<organism evidence="6 7">
    <name type="scientific">Favolaschia claudopus</name>
    <dbReference type="NCBI Taxonomy" id="2862362"/>
    <lineage>
        <taxon>Eukaryota</taxon>
        <taxon>Fungi</taxon>
        <taxon>Dikarya</taxon>
        <taxon>Basidiomycota</taxon>
        <taxon>Agaricomycotina</taxon>
        <taxon>Agaricomycetes</taxon>
        <taxon>Agaricomycetidae</taxon>
        <taxon>Agaricales</taxon>
        <taxon>Marasmiineae</taxon>
        <taxon>Mycenaceae</taxon>
        <taxon>Favolaschia</taxon>
    </lineage>
</organism>
<reference evidence="6 7" key="1">
    <citation type="journal article" date="2024" name="J Genomics">
        <title>Draft genome sequencing and assembly of Favolaschia claudopus CIRM-BRFM 2984 isolated from oak limbs.</title>
        <authorList>
            <person name="Navarro D."/>
            <person name="Drula E."/>
            <person name="Chaduli D."/>
            <person name="Cazenave R."/>
            <person name="Ahrendt S."/>
            <person name="Wang J."/>
            <person name="Lipzen A."/>
            <person name="Daum C."/>
            <person name="Barry K."/>
            <person name="Grigoriev I.V."/>
            <person name="Favel A."/>
            <person name="Rosso M.N."/>
            <person name="Martin F."/>
        </authorList>
    </citation>
    <scope>NUCLEOTIDE SEQUENCE [LARGE SCALE GENOMIC DNA]</scope>
    <source>
        <strain evidence="6 7">CIRM-BRFM 2984</strain>
    </source>
</reference>
<keyword evidence="2" id="KW-0808">Transferase</keyword>
<evidence type="ECO:0000313" key="7">
    <source>
        <dbReference type="Proteomes" id="UP001362999"/>
    </source>
</evidence>
<evidence type="ECO:0000313" key="6">
    <source>
        <dbReference type="EMBL" id="KAK7052299.1"/>
    </source>
</evidence>
<comment type="caution">
    <text evidence="6">The sequence shown here is derived from an EMBL/GenBank/DDBJ whole genome shotgun (WGS) entry which is preliminary data.</text>
</comment>
<name>A0AAW0DMP0_9AGAR</name>
<feature type="domain" description="Glycosyl transferase CAP10" evidence="5">
    <location>
        <begin position="281"/>
        <end position="522"/>
    </location>
</feature>
<proteinExistence type="inferred from homology"/>
<protein>
    <submittedName>
        <fullName evidence="6">CAP10 domain-containing protein</fullName>
    </submittedName>
</protein>
<keyword evidence="7" id="KW-1185">Reference proteome</keyword>
<keyword evidence="4" id="KW-0472">Membrane</keyword>
<dbReference type="AlphaFoldDB" id="A0AAW0DMP0"/>
<evidence type="ECO:0000256" key="1">
    <source>
        <dbReference type="ARBA" id="ARBA00010118"/>
    </source>
</evidence>
<keyword evidence="4" id="KW-1133">Transmembrane helix</keyword>
<dbReference type="SMART" id="SM00672">
    <property type="entry name" value="CAP10"/>
    <property type="match status" value="1"/>
</dbReference>
<sequence length="523" mass="59861">MSPEYSRLPSNTGRFRHRKWYSRKIVSPLTVAVVLGGICSILVLVFFGLGRRQDEPPSRPPDTGASAPPKSAPAPTGPRTPIEQLFDRQSTTFEQAVSRYVLRTGRQPPRNYDKWYNYAKERQCLIDEYDQIHRDFEPFYQLAKKDPKFFGKMVRRGIELAIKDNIGIRTFDVTNKIVKSTDGHSSSYDGGWMFLLQNLSASLPDMNLVFNHRDEPRVAFDARVPNTAGGALTVDDAAPFRNQPAPTSKFYTDEKHCLVPNAPNGFLTYANDANSFLLYSASADFTTDLYPVLSQTKIYPCFADILFPSEFHYERAGNSPKYAYPDNVLWEDKKSLLYWRGQSTGGWISGDNYHSFPRFKLLDIARNHSSLLDVAITAFYEHFCQADHGCTDAAHIKAEYAITPHNEPREDVYKYKYVFDVDGNSFSGRYLGLLKSGSLVFKSTVWAEYFDAWLQPYVHYVPVRPDLSDLVERVEWARGNDREARRIQRAGKEFVERVVTDAQNDCYFLLVLLEWARLQSGRI</sequence>
<accession>A0AAW0DMP0</accession>
<feature type="transmembrane region" description="Helical" evidence="4">
    <location>
        <begin position="25"/>
        <end position="49"/>
    </location>
</feature>
<comment type="similarity">
    <text evidence="1">Belongs to the glycosyltransferase 90 family.</text>
</comment>
<evidence type="ECO:0000256" key="2">
    <source>
        <dbReference type="ARBA" id="ARBA00022679"/>
    </source>
</evidence>
<dbReference type="InterPro" id="IPR051091">
    <property type="entry name" value="O-Glucosyltr/Glycosyltrsf_90"/>
</dbReference>
<dbReference type="Proteomes" id="UP001362999">
    <property type="component" value="Unassembled WGS sequence"/>
</dbReference>
<evidence type="ECO:0000256" key="4">
    <source>
        <dbReference type="SAM" id="Phobius"/>
    </source>
</evidence>